<evidence type="ECO:0000313" key="2">
    <source>
        <dbReference type="Proteomes" id="UP000696931"/>
    </source>
</evidence>
<protein>
    <submittedName>
        <fullName evidence="1">Uncharacterized protein</fullName>
    </submittedName>
</protein>
<sequence length="58" mass="6827">MTGDERDPFEAGTWEGAVRARLLEEARWPLSRKLEWLEEAQQLAREIQTIREKPTDES</sequence>
<dbReference type="EMBL" id="JACRIW010000115">
    <property type="protein sequence ID" value="MBI5171018.1"/>
    <property type="molecule type" value="Genomic_DNA"/>
</dbReference>
<reference evidence="1" key="1">
    <citation type="submission" date="2020-07" db="EMBL/GenBank/DDBJ databases">
        <title>Huge and variable diversity of episymbiotic CPR bacteria and DPANN archaea in groundwater ecosystems.</title>
        <authorList>
            <person name="He C.Y."/>
            <person name="Keren R."/>
            <person name="Whittaker M."/>
            <person name="Farag I.F."/>
            <person name="Doudna J."/>
            <person name="Cate J.H.D."/>
            <person name="Banfield J.F."/>
        </authorList>
    </citation>
    <scope>NUCLEOTIDE SEQUENCE</scope>
    <source>
        <strain evidence="1">NC_groundwater_1813_Pr3_B-0.1um_71_17</strain>
    </source>
</reference>
<dbReference type="AlphaFoldDB" id="A0A933SG00"/>
<proteinExistence type="predicted"/>
<dbReference type="Proteomes" id="UP000696931">
    <property type="component" value="Unassembled WGS sequence"/>
</dbReference>
<gene>
    <name evidence="1" type="ORF">HZA61_16150</name>
</gene>
<evidence type="ECO:0000313" key="1">
    <source>
        <dbReference type="EMBL" id="MBI5171018.1"/>
    </source>
</evidence>
<name>A0A933SG00_UNCEI</name>
<comment type="caution">
    <text evidence="1">The sequence shown here is derived from an EMBL/GenBank/DDBJ whole genome shotgun (WGS) entry which is preliminary data.</text>
</comment>
<accession>A0A933SG00</accession>
<organism evidence="1 2">
    <name type="scientific">Eiseniibacteriota bacterium</name>
    <dbReference type="NCBI Taxonomy" id="2212470"/>
    <lineage>
        <taxon>Bacteria</taxon>
        <taxon>Candidatus Eiseniibacteriota</taxon>
    </lineage>
</organism>